<reference evidence="1" key="1">
    <citation type="journal article" date="2020" name="Nature">
        <title>Giant virus diversity and host interactions through global metagenomics.</title>
        <authorList>
            <person name="Schulz F."/>
            <person name="Roux S."/>
            <person name="Paez-Espino D."/>
            <person name="Jungbluth S."/>
            <person name="Walsh D.A."/>
            <person name="Denef V.J."/>
            <person name="McMahon K.D."/>
            <person name="Konstantinidis K.T."/>
            <person name="Eloe-Fadrosh E.A."/>
            <person name="Kyrpides N.C."/>
            <person name="Woyke T."/>
        </authorList>
    </citation>
    <scope>NUCLEOTIDE SEQUENCE</scope>
    <source>
        <strain evidence="1">GVMAG-S-3300013014-104</strain>
    </source>
</reference>
<protein>
    <recommendedName>
        <fullName evidence="2">T4 RNA ligase 1-like N-terminal domain-containing protein</fullName>
    </recommendedName>
</protein>
<evidence type="ECO:0000313" key="1">
    <source>
        <dbReference type="EMBL" id="QHU18990.1"/>
    </source>
</evidence>
<organism evidence="1">
    <name type="scientific">viral metagenome</name>
    <dbReference type="NCBI Taxonomy" id="1070528"/>
    <lineage>
        <taxon>unclassified sequences</taxon>
        <taxon>metagenomes</taxon>
        <taxon>organismal metagenomes</taxon>
    </lineage>
</organism>
<name>A0A6C0KQJ5_9ZZZZ</name>
<accession>A0A6C0KQJ5</accession>
<dbReference type="AlphaFoldDB" id="A0A6C0KQJ5"/>
<sequence>MSIIEYKLTNIPGFVDFIKTGKINDEFNNYYSVNEYSTKSNEKYNIVKYSKDFLFSNYVSTYGLLRSVIFKENKMICFSPPKSISCDNFIKQYPIQNIVAEEFIEGTMINLFYNSSWEISTRNTVGGDTKFYNWSKKTFNEMFVEACLLNGLNIFELNTSFCYSFVLQHPENRIVAPFYKPQLFLVSVYKIVQENDSISVWEQDLDIVRKGGFNNTTIKFPERYKISTYTNYAELIEKYASPNTPYYIQGIVLKNIKTGERSKIRNPTYEEVRHLKGNQPNLQYQYLCLRKEGKLPEFLKYFPEFKSDFSIFREQVHMFTNNLHKNYISCYIKKQKPLNEYPDQYKTHMFKIHEKFINDLKPNKQFVTNSIVINYVNELPSQLLMYCLNLNMRKRMIDTIKGDYMITNL</sequence>
<dbReference type="EMBL" id="MN740943">
    <property type="protein sequence ID" value="QHU18990.1"/>
    <property type="molecule type" value="Genomic_DNA"/>
</dbReference>
<proteinExistence type="predicted"/>
<evidence type="ECO:0008006" key="2">
    <source>
        <dbReference type="Google" id="ProtNLM"/>
    </source>
</evidence>